<dbReference type="Proteomes" id="UP000270411">
    <property type="component" value="Chromosome 1"/>
</dbReference>
<organism evidence="2 3">
    <name type="scientific">Cupriavidus pauculus</name>
    <dbReference type="NCBI Taxonomy" id="82633"/>
    <lineage>
        <taxon>Bacteria</taxon>
        <taxon>Pseudomonadati</taxon>
        <taxon>Pseudomonadota</taxon>
        <taxon>Betaproteobacteria</taxon>
        <taxon>Burkholderiales</taxon>
        <taxon>Burkholderiaceae</taxon>
        <taxon>Cupriavidus</taxon>
    </lineage>
</organism>
<gene>
    <name evidence="2" type="ORF">EHF44_10530</name>
</gene>
<dbReference type="RefSeq" id="WP_124683697.1">
    <property type="nucleotide sequence ID" value="NZ_CP033969.1"/>
</dbReference>
<dbReference type="OrthoDB" id="6445976at2"/>
<sequence length="142" mass="15590">MPTTKYVKKAFTLQHDGEKHDFAVGEVLPAKFHDHWYAQAHTSDQPVAADAGAAADELLVELEAKAKELAEREQALKDSQGILQTIREEQDAKARALAEREKATDQREADLNARAEALDGREVAIAEREKTADAAAKQSGKK</sequence>
<evidence type="ECO:0000313" key="2">
    <source>
        <dbReference type="EMBL" id="AZG13846.1"/>
    </source>
</evidence>
<feature type="coiled-coil region" evidence="1">
    <location>
        <begin position="52"/>
        <end position="106"/>
    </location>
</feature>
<evidence type="ECO:0000256" key="1">
    <source>
        <dbReference type="SAM" id="Coils"/>
    </source>
</evidence>
<protein>
    <submittedName>
        <fullName evidence="2">Uncharacterized protein</fullName>
    </submittedName>
</protein>
<dbReference type="KEGG" id="cpau:EHF44_10530"/>
<reference evidence="3" key="1">
    <citation type="submission" date="2018-11" db="EMBL/GenBank/DDBJ databases">
        <title>FDA dAtabase for Regulatory Grade micrObial Sequences (FDA-ARGOS): Supporting development and validation of Infectious Disease Dx tests.</title>
        <authorList>
            <person name="Goldberg B."/>
            <person name="Campos J."/>
            <person name="Tallon L."/>
            <person name="Sadzewicz L."/>
            <person name="Zhao X."/>
            <person name="Vavikolanu K."/>
            <person name="Mehta A."/>
            <person name="Aluvathingal J."/>
            <person name="Nadendla S."/>
            <person name="Geyer C."/>
            <person name="Nandy P."/>
            <person name="Yan Y."/>
            <person name="Sichtig H."/>
        </authorList>
    </citation>
    <scope>NUCLEOTIDE SEQUENCE [LARGE SCALE GENOMIC DNA]</scope>
    <source>
        <strain evidence="3">FDAARGOS_614</strain>
    </source>
</reference>
<evidence type="ECO:0000313" key="3">
    <source>
        <dbReference type="Proteomes" id="UP000270411"/>
    </source>
</evidence>
<keyword evidence="1" id="KW-0175">Coiled coil</keyword>
<name>A0A3G8H010_9BURK</name>
<dbReference type="EMBL" id="CP033969">
    <property type="protein sequence ID" value="AZG13846.1"/>
    <property type="molecule type" value="Genomic_DNA"/>
</dbReference>
<accession>A0A3G8H010</accession>
<proteinExistence type="predicted"/>
<dbReference type="AlphaFoldDB" id="A0A3G8H010"/>